<keyword evidence="3" id="KW-1185">Reference proteome</keyword>
<protein>
    <submittedName>
        <fullName evidence="2">5526_t:CDS:1</fullName>
    </submittedName>
</protein>
<dbReference type="GO" id="GO:0009307">
    <property type="term" value="P:DNA restriction-modification system"/>
    <property type="evidence" value="ECO:0007669"/>
    <property type="project" value="InterPro"/>
</dbReference>
<dbReference type="Pfam" id="PF04471">
    <property type="entry name" value="Mrr_cat"/>
    <property type="match status" value="1"/>
</dbReference>
<feature type="non-terminal residue" evidence="2">
    <location>
        <position position="1"/>
    </location>
</feature>
<dbReference type="AlphaFoldDB" id="A0A9N8Z621"/>
<comment type="caution">
    <text evidence="2">The sequence shown here is derived from an EMBL/GenBank/DDBJ whole genome shotgun (WGS) entry which is preliminary data.</text>
</comment>
<evidence type="ECO:0000259" key="1">
    <source>
        <dbReference type="Pfam" id="PF04471"/>
    </source>
</evidence>
<sequence>IANVDLHISEAMSIGVSLRFVLYPCWQDRYKIGPEEIQRFINHMSSQANVIGLFVINIGFKSEALNQATDSKIFLCTNDNLIEIVERCYEDTKKESFLNFGHVIIKDLEFNDGPADLVHINER</sequence>
<feature type="domain" description="Restriction endonuclease type IV Mrr" evidence="1">
    <location>
        <begin position="25"/>
        <end position="84"/>
    </location>
</feature>
<dbReference type="GO" id="GO:0003677">
    <property type="term" value="F:DNA binding"/>
    <property type="evidence" value="ECO:0007669"/>
    <property type="project" value="InterPro"/>
</dbReference>
<name>A0A9N8Z621_9GLOM</name>
<evidence type="ECO:0000313" key="2">
    <source>
        <dbReference type="EMBL" id="CAG8468200.1"/>
    </source>
</evidence>
<organism evidence="2 3">
    <name type="scientific">Dentiscutata erythropus</name>
    <dbReference type="NCBI Taxonomy" id="1348616"/>
    <lineage>
        <taxon>Eukaryota</taxon>
        <taxon>Fungi</taxon>
        <taxon>Fungi incertae sedis</taxon>
        <taxon>Mucoromycota</taxon>
        <taxon>Glomeromycotina</taxon>
        <taxon>Glomeromycetes</taxon>
        <taxon>Diversisporales</taxon>
        <taxon>Gigasporaceae</taxon>
        <taxon>Dentiscutata</taxon>
    </lineage>
</organism>
<dbReference type="InterPro" id="IPR007560">
    <property type="entry name" value="Restrct_endonuc_IV_Mrr"/>
</dbReference>
<dbReference type="EMBL" id="CAJVPY010000363">
    <property type="protein sequence ID" value="CAG8468200.1"/>
    <property type="molecule type" value="Genomic_DNA"/>
</dbReference>
<reference evidence="2" key="1">
    <citation type="submission" date="2021-06" db="EMBL/GenBank/DDBJ databases">
        <authorList>
            <person name="Kallberg Y."/>
            <person name="Tangrot J."/>
            <person name="Rosling A."/>
        </authorList>
    </citation>
    <scope>NUCLEOTIDE SEQUENCE</scope>
    <source>
        <strain evidence="2">MA453B</strain>
    </source>
</reference>
<accession>A0A9N8Z621</accession>
<gene>
    <name evidence="2" type="ORF">DERYTH_LOCUS1329</name>
</gene>
<dbReference type="GO" id="GO:0004519">
    <property type="term" value="F:endonuclease activity"/>
    <property type="evidence" value="ECO:0007669"/>
    <property type="project" value="InterPro"/>
</dbReference>
<dbReference type="Proteomes" id="UP000789405">
    <property type="component" value="Unassembled WGS sequence"/>
</dbReference>
<proteinExistence type="predicted"/>
<evidence type="ECO:0000313" key="3">
    <source>
        <dbReference type="Proteomes" id="UP000789405"/>
    </source>
</evidence>